<dbReference type="GO" id="GO:0003684">
    <property type="term" value="F:damaged DNA binding"/>
    <property type="evidence" value="ECO:0007669"/>
    <property type="project" value="InterPro"/>
</dbReference>
<evidence type="ECO:0000256" key="5">
    <source>
        <dbReference type="ARBA" id="ARBA00023204"/>
    </source>
</evidence>
<dbReference type="AlphaFoldDB" id="A0A7H9HPS6"/>
<dbReference type="InterPro" id="IPR036985">
    <property type="entry name" value="Transglutaminase-like_sf"/>
</dbReference>
<feature type="region of interest" description="Disordered" evidence="7">
    <location>
        <begin position="759"/>
        <end position="787"/>
    </location>
</feature>
<evidence type="ECO:0000259" key="8">
    <source>
        <dbReference type="SMART" id="SM01030"/>
    </source>
</evidence>
<evidence type="ECO:0000259" key="10">
    <source>
        <dbReference type="SMART" id="SM01032"/>
    </source>
</evidence>
<dbReference type="SMART" id="SM01030">
    <property type="entry name" value="BHD_1"/>
    <property type="match status" value="1"/>
</dbReference>
<evidence type="ECO:0000313" key="11">
    <source>
        <dbReference type="EMBL" id="QLQ78355.1"/>
    </source>
</evidence>
<dbReference type="GO" id="GO:0000111">
    <property type="term" value="C:nucleotide-excision repair factor 2 complex"/>
    <property type="evidence" value="ECO:0007669"/>
    <property type="project" value="TreeGrafter"/>
</dbReference>
<dbReference type="InterPro" id="IPR018026">
    <property type="entry name" value="DNA_repair_Rad4-like"/>
</dbReference>
<dbReference type="GO" id="GO:0006298">
    <property type="term" value="P:mismatch repair"/>
    <property type="evidence" value="ECO:0007669"/>
    <property type="project" value="TreeGrafter"/>
</dbReference>
<evidence type="ECO:0000259" key="9">
    <source>
        <dbReference type="SMART" id="SM01031"/>
    </source>
</evidence>
<dbReference type="Gene3D" id="3.30.60.290">
    <property type="entry name" value="Rad4, beta-hairpin domain BHD2"/>
    <property type="match status" value="1"/>
</dbReference>
<feature type="compositionally biased region" description="Basic and acidic residues" evidence="7">
    <location>
        <begin position="16"/>
        <end position="28"/>
    </location>
</feature>
<name>A0A7H9HPS6_9SACH</name>
<dbReference type="Proteomes" id="UP000510647">
    <property type="component" value="Chromosome 1"/>
</dbReference>
<dbReference type="InterPro" id="IPR018327">
    <property type="entry name" value="BHD_2"/>
</dbReference>
<organism evidence="11 12">
    <name type="scientific">Torulaspora globosa</name>
    <dbReference type="NCBI Taxonomy" id="48254"/>
    <lineage>
        <taxon>Eukaryota</taxon>
        <taxon>Fungi</taxon>
        <taxon>Dikarya</taxon>
        <taxon>Ascomycota</taxon>
        <taxon>Saccharomycotina</taxon>
        <taxon>Saccharomycetes</taxon>
        <taxon>Saccharomycetales</taxon>
        <taxon>Saccharomycetaceae</taxon>
        <taxon>Torulaspora</taxon>
    </lineage>
</organism>
<dbReference type="InterPro" id="IPR004583">
    <property type="entry name" value="DNA_repair_Rad4"/>
</dbReference>
<feature type="domain" description="Rad4 beta-hairpin" evidence="8">
    <location>
        <begin position="424"/>
        <end position="481"/>
    </location>
</feature>
<dbReference type="InterPro" id="IPR018328">
    <property type="entry name" value="Rad4_beta-hairpin_dom3"/>
</dbReference>
<dbReference type="InterPro" id="IPR038765">
    <property type="entry name" value="Papain-like_cys_pep_sf"/>
</dbReference>
<dbReference type="GO" id="GO:0006289">
    <property type="term" value="P:nucleotide-excision repair"/>
    <property type="evidence" value="ECO:0007669"/>
    <property type="project" value="InterPro"/>
</dbReference>
<evidence type="ECO:0000313" key="12">
    <source>
        <dbReference type="Proteomes" id="UP000510647"/>
    </source>
</evidence>
<evidence type="ECO:0000256" key="7">
    <source>
        <dbReference type="SAM" id="MobiDB-lite"/>
    </source>
</evidence>
<dbReference type="Gene3D" id="3.90.260.10">
    <property type="entry name" value="Transglutaminase-like"/>
    <property type="match status" value="1"/>
</dbReference>
<dbReference type="SMART" id="SM01032">
    <property type="entry name" value="BHD_3"/>
    <property type="match status" value="1"/>
</dbReference>
<gene>
    <name evidence="11" type="ORF">HG537_0A06020</name>
</gene>
<dbReference type="PANTHER" id="PTHR12135">
    <property type="entry name" value="DNA REPAIR PROTEIN XP-C / RAD4"/>
    <property type="match status" value="1"/>
</dbReference>
<keyword evidence="5" id="KW-0234">DNA repair</keyword>
<dbReference type="GO" id="GO:0005737">
    <property type="term" value="C:cytoplasm"/>
    <property type="evidence" value="ECO:0007669"/>
    <property type="project" value="TreeGrafter"/>
</dbReference>
<dbReference type="NCBIfam" id="TIGR00605">
    <property type="entry name" value="rad4"/>
    <property type="match status" value="1"/>
</dbReference>
<evidence type="ECO:0000256" key="1">
    <source>
        <dbReference type="ARBA" id="ARBA00004123"/>
    </source>
</evidence>
<feature type="region of interest" description="Disordered" evidence="7">
    <location>
        <begin position="719"/>
        <end position="747"/>
    </location>
</feature>
<dbReference type="Gene3D" id="2.20.20.110">
    <property type="entry name" value="Rad4, beta-hairpin domain BHD1"/>
    <property type="match status" value="1"/>
</dbReference>
<dbReference type="SUPFAM" id="SSF54001">
    <property type="entry name" value="Cysteine proteinases"/>
    <property type="match status" value="1"/>
</dbReference>
<feature type="region of interest" description="Disordered" evidence="7">
    <location>
        <begin position="15"/>
        <end position="91"/>
    </location>
</feature>
<dbReference type="InterPro" id="IPR042488">
    <property type="entry name" value="Rad4_BHD3_sf"/>
</dbReference>
<dbReference type="GO" id="GO:0071942">
    <property type="term" value="C:XPC complex"/>
    <property type="evidence" value="ECO:0007669"/>
    <property type="project" value="TreeGrafter"/>
</dbReference>
<proteinExistence type="inferred from homology"/>
<keyword evidence="12" id="KW-1185">Reference proteome</keyword>
<keyword evidence="4" id="KW-0238">DNA-binding</keyword>
<evidence type="ECO:0008006" key="13">
    <source>
        <dbReference type="Google" id="ProtNLM"/>
    </source>
</evidence>
<feature type="compositionally biased region" description="Acidic residues" evidence="7">
    <location>
        <begin position="76"/>
        <end position="91"/>
    </location>
</feature>
<feature type="domain" description="Rad4 beta-hairpin" evidence="10">
    <location>
        <begin position="549"/>
        <end position="624"/>
    </location>
</feature>
<dbReference type="SMART" id="SM01031">
    <property type="entry name" value="BHD_2"/>
    <property type="match status" value="1"/>
</dbReference>
<feature type="domain" description="Rad4 beta-hairpin" evidence="9">
    <location>
        <begin position="483"/>
        <end position="540"/>
    </location>
</feature>
<accession>A0A7H9HPS6</accession>
<evidence type="ECO:0000256" key="6">
    <source>
        <dbReference type="ARBA" id="ARBA00023242"/>
    </source>
</evidence>
<dbReference type="GO" id="GO:0003697">
    <property type="term" value="F:single-stranded DNA binding"/>
    <property type="evidence" value="ECO:0007669"/>
    <property type="project" value="TreeGrafter"/>
</dbReference>
<feature type="compositionally biased region" description="Basic and acidic residues" evidence="7">
    <location>
        <begin position="57"/>
        <end position="67"/>
    </location>
</feature>
<feature type="compositionally biased region" description="Basic and acidic residues" evidence="7">
    <location>
        <begin position="37"/>
        <end position="46"/>
    </location>
</feature>
<dbReference type="Pfam" id="PF10403">
    <property type="entry name" value="BHD_1"/>
    <property type="match status" value="1"/>
</dbReference>
<comment type="similarity">
    <text evidence="2">Belongs to the XPC family.</text>
</comment>
<evidence type="ECO:0000256" key="4">
    <source>
        <dbReference type="ARBA" id="ARBA00023125"/>
    </source>
</evidence>
<keyword evidence="3" id="KW-0227">DNA damage</keyword>
<keyword evidence="6" id="KW-0539">Nucleus</keyword>
<dbReference type="Pfam" id="PF10404">
    <property type="entry name" value="BHD_2"/>
    <property type="match status" value="1"/>
</dbReference>
<dbReference type="Gene3D" id="3.30.70.2460">
    <property type="entry name" value="Rad4, beta-hairpin domain BHD3"/>
    <property type="match status" value="1"/>
</dbReference>
<protein>
    <recommendedName>
        <fullName evidence="13">Rad4-domain-containing protein</fullName>
    </recommendedName>
</protein>
<sequence length="787" mass="89913">METNLSPEHFQLIRKVLRENPRKDQDRPLKRKRRKVHENSTKDPEPKVTISIDSSDSDSRAENKSEFVDLGLASDAGDEGSEDYDEDSDEFEDVTEPVTFDALGDLQVTIAAKQETKKESGAKARNICSNEERQRRRYYHMAYLVCLMIHGAIINEWINNPKLLRKLSKLIDENLFNLLHPEKDDQLPLRSTRKLLDGLKKCMELWQKHWKVKKKYAGLEYYMRNWQEIDGPIDLKKTLTQSEFVRRVLKGHGNCDLATQGFVALLRSCNVNARLVMSCQPPDFTNLKEQESAVSREYTYSDSFKYPIFWCEVWDKFTKKWITIDPTNLKTIEQVRNASKLEPRGVAACKRNMMRYVIGFDRKNGCKDITRRYASWFNSKCRKRRITSSAAGSEWYDKVITALHRRKRTRIDDYEEEYFNQRDEDEGMPDNLQDLKNHPKFILEKDIRINQVLKPNSKECGYLNVNHGRQVLKVFDRRDLIDLKSAKQWYMEGRILKVGSRARKTIKKSKGRLRSMTGIDGEAEEERLYSIDDTELYHAPLASIPDGKIEKNAYGNIEVFVPSMIPANCCLIESPNAIKAAKLLDVEYARAVCGFKFEKGNSSKPIIGGVVVAKWLAEAVICAIDGIEYSLELDERKKQELKALEDWNVLLLKIRIKSNLNATYGQIQEHGTEANEDNINDASADDSDFEMPAGGFLPVPNADTEAVQPTVADSDVQELESQKEGGFVVASTNSKSSPTRNICATESQKSVDIDEKLGTAAASGADEETDGSYEQFMEELGFSDQDD</sequence>
<dbReference type="Pfam" id="PF10405">
    <property type="entry name" value="BHD_3"/>
    <property type="match status" value="1"/>
</dbReference>
<dbReference type="InterPro" id="IPR018326">
    <property type="entry name" value="Rad4_beta-hairpin_dom1"/>
</dbReference>
<evidence type="ECO:0000256" key="3">
    <source>
        <dbReference type="ARBA" id="ARBA00022763"/>
    </source>
</evidence>
<dbReference type="PANTHER" id="PTHR12135:SF0">
    <property type="entry name" value="DNA REPAIR PROTEIN COMPLEMENTING XP-C CELLS"/>
    <property type="match status" value="1"/>
</dbReference>
<evidence type="ECO:0000256" key="2">
    <source>
        <dbReference type="ARBA" id="ARBA00009525"/>
    </source>
</evidence>
<comment type="subcellular location">
    <subcellularLocation>
        <location evidence="1">Nucleus</location>
    </subcellularLocation>
</comment>
<dbReference type="InterPro" id="IPR018325">
    <property type="entry name" value="Rad4/PNGase_transGLS-fold"/>
</dbReference>
<reference evidence="11 12" key="1">
    <citation type="submission" date="2020-06" db="EMBL/GenBank/DDBJ databases">
        <title>The yeast mating-type switching endonuclease HO is a domesticated member of an unorthodox homing genetic element family.</title>
        <authorList>
            <person name="Coughlan A.Y."/>
            <person name="Lombardi L."/>
            <person name="Braun-Galleani S."/>
            <person name="Martos A.R."/>
            <person name="Galeote V."/>
            <person name="Bigey F."/>
            <person name="Dequin S."/>
            <person name="Byrne K.P."/>
            <person name="Wolfe K.H."/>
        </authorList>
    </citation>
    <scope>NUCLEOTIDE SEQUENCE [LARGE SCALE GENOMIC DNA]</scope>
    <source>
        <strain evidence="11 12">CBS2947</strain>
    </source>
</reference>
<feature type="compositionally biased region" description="Polar residues" evidence="7">
    <location>
        <begin position="730"/>
        <end position="747"/>
    </location>
</feature>
<dbReference type="OrthoDB" id="300780at2759"/>
<dbReference type="Pfam" id="PF03835">
    <property type="entry name" value="Rad4"/>
    <property type="match status" value="1"/>
</dbReference>
<dbReference type="EMBL" id="CP059267">
    <property type="protein sequence ID" value="QLQ78355.1"/>
    <property type="molecule type" value="Genomic_DNA"/>
</dbReference>